<evidence type="ECO:0000313" key="1">
    <source>
        <dbReference type="EMBL" id="BAF87560.1"/>
    </source>
</evidence>
<reference evidence="1 2" key="3">
    <citation type="journal article" date="2008" name="BMC Genomics">
        <title>The genome of the versatile nitrogen fixer Azorhizobium caulinodans ORS571.</title>
        <authorList>
            <person name="Lee KB."/>
            <person name="Backer P.D."/>
            <person name="Aono T."/>
            <person name="Liu CT."/>
            <person name="Suzuki S."/>
            <person name="Suzuki T."/>
            <person name="Kaneko T."/>
            <person name="Yamada M."/>
            <person name="Tabata S."/>
            <person name="Kupfer D.M."/>
            <person name="Najar F.Z."/>
            <person name="Wiley G.B."/>
            <person name="Roe B."/>
            <person name="Binnewies T.T."/>
            <person name="Ussery D.W."/>
            <person name="D'Haeze W."/>
            <person name="Herder J.D."/>
            <person name="Gevers D."/>
            <person name="Vereecke D."/>
            <person name="Holsters M."/>
            <person name="Oyaizu H."/>
        </authorList>
    </citation>
    <scope>NUCLEOTIDE SEQUENCE [LARGE SCALE GENOMIC DNA]</scope>
    <source>
        <strain evidence="2">ATCC 43989 / DSM 5975 / JCM 20966 / LMG 6465 / NBRC 14845 / NCIMB 13405 / ORS 571</strain>
    </source>
</reference>
<dbReference type="EMBL" id="AP009384">
    <property type="protein sequence ID" value="BAF87560.1"/>
    <property type="molecule type" value="Genomic_DNA"/>
</dbReference>
<keyword evidence="2" id="KW-1185">Reference proteome</keyword>
<reference evidence="1 2" key="5">
    <citation type="journal article" date="2010" name="Appl. Environ. Microbiol.">
        <title>phrR-like gene praR of Azorhizobium caulinodans ORS571 is essential for symbiosis with Sesbania rostrata and is involved in expression of reb genes.</title>
        <authorList>
            <person name="Akiba N."/>
            <person name="Aono T."/>
            <person name="Toyazaki H."/>
            <person name="Sato S."/>
            <person name="Oyaizu H."/>
        </authorList>
    </citation>
    <scope>NUCLEOTIDE SEQUENCE [LARGE SCALE GENOMIC DNA]</scope>
    <source>
        <strain evidence="2">ATCC 43989 / DSM 5975 / JCM 20966 / LMG 6465 / NBRC 14845 / NCIMB 13405 / ORS 571</strain>
    </source>
</reference>
<reference evidence="1 2" key="4">
    <citation type="journal article" date="2009" name="Appl. Environ. Microbiol.">
        <title>Comparative genome-wide transcriptional profiling of Azorhizobium caulinodans ORS571 grown under free-living and symbiotic conditions.</title>
        <authorList>
            <person name="Tsukada S."/>
            <person name="Aono T."/>
            <person name="Akiba N."/>
            <person name="Lee KB."/>
            <person name="Liu CT."/>
            <person name="Toyazaki H."/>
            <person name="Oyaizu H."/>
        </authorList>
    </citation>
    <scope>NUCLEOTIDE SEQUENCE [LARGE SCALE GENOMIC DNA]</scope>
    <source>
        <strain evidence="2">ATCC 43989 / DSM 5975 / JCM 20966 / LMG 6465 / NBRC 14845 / NCIMB 13405 / ORS 571</strain>
    </source>
</reference>
<evidence type="ECO:0000313" key="2">
    <source>
        <dbReference type="Proteomes" id="UP000000270"/>
    </source>
</evidence>
<reference evidence="1 2" key="1">
    <citation type="journal article" date="2007" name="Appl. Environ. Microbiol.">
        <title>Rhizobial factors required for stem nodule maturation and maintenance in Sesbania rostrata-Azorhizobium caulinodans ORS571 symbiosis.</title>
        <authorList>
            <person name="Suzuki S."/>
            <person name="Aono T."/>
            <person name="Lee KB."/>
            <person name="Suzuki T."/>
            <person name="Liu CT."/>
            <person name="Miwa H."/>
            <person name="Wakao S."/>
            <person name="Iki T."/>
            <person name="Oyaizu H."/>
        </authorList>
    </citation>
    <scope>NUCLEOTIDE SEQUENCE [LARGE SCALE GENOMIC DNA]</scope>
    <source>
        <strain evidence="2">ATCC 43989 / DSM 5975 / JCM 20966 / LMG 6465 / NBRC 14845 / NCIMB 13405 / ORS 571</strain>
    </source>
</reference>
<reference evidence="2" key="2">
    <citation type="submission" date="2007-04" db="EMBL/GenBank/DDBJ databases">
        <title>Complete genome sequence of the nitrogen-fixing bacterium Azorhizobium caulinodans ORS571.</title>
        <authorList>
            <person name="Lee K.B."/>
            <person name="Backer P.D."/>
            <person name="Aono T."/>
            <person name="Liu C.T."/>
            <person name="Suzuki S."/>
            <person name="Suzuki T."/>
            <person name="Kaneko T."/>
            <person name="Yamada M."/>
            <person name="Tabata S."/>
            <person name="Kupfer D.M."/>
            <person name="Najar F.Z."/>
            <person name="Wiley G.B."/>
            <person name="Roe B."/>
            <person name="Binnewies T."/>
            <person name="Ussery D."/>
            <person name="Vereecke D."/>
            <person name="Gevers D."/>
            <person name="Holsters M."/>
            <person name="Oyaizu H."/>
        </authorList>
    </citation>
    <scope>NUCLEOTIDE SEQUENCE [LARGE SCALE GENOMIC DNA]</scope>
    <source>
        <strain evidence="2">ATCC 43989 / DSM 5975 / JCM 20966 / LMG 6465 / NBRC 14845 / NCIMB 13405 / ORS 571</strain>
    </source>
</reference>
<organism evidence="1 2">
    <name type="scientific">Azorhizobium caulinodans (strain ATCC 43989 / DSM 5975 / JCM 20966 / LMG 6465 / NBRC 14845 / NCIMB 13405 / ORS 571)</name>
    <dbReference type="NCBI Taxonomy" id="438753"/>
    <lineage>
        <taxon>Bacteria</taxon>
        <taxon>Pseudomonadati</taxon>
        <taxon>Pseudomonadota</taxon>
        <taxon>Alphaproteobacteria</taxon>
        <taxon>Hyphomicrobiales</taxon>
        <taxon>Xanthobacteraceae</taxon>
        <taxon>Azorhizobium</taxon>
    </lineage>
</organism>
<reference evidence="1 2" key="6">
    <citation type="journal article" date="2011" name="Appl. Environ. Microbiol.">
        <title>Involvement of the azorhizobial chromosome partition gene (parA) in the onset of bacteroid differentiation during Sesbania rostrata stem nodule development.</title>
        <authorList>
            <person name="Liu CT."/>
            <person name="Lee KB."/>
            <person name="Wang YS."/>
            <person name="Peng MH."/>
            <person name="Lee KT."/>
            <person name="Suzuki S."/>
            <person name="Suzuki T."/>
            <person name="Oyaizu H."/>
        </authorList>
    </citation>
    <scope>NUCLEOTIDE SEQUENCE [LARGE SCALE GENOMIC DNA]</scope>
    <source>
        <strain evidence="2">ATCC 43989 / DSM 5975 / JCM 20966 / LMG 6465 / NBRC 14845 / NCIMB 13405 / ORS 571</strain>
    </source>
</reference>
<sequence length="170" mass="18188">MPYTGTVAKLFPHSPEGTGMAITLGSQTVAAPKFRVRAVHVAIVSLALAAAALVAERSGRTAHTFSAPLFEIKVSARDACNVLHARMVRVTGDANTPAFTDCPGRTTMVWHDPMTRTFVVRDQYANPESSGAPAVLRYLGRAEYVVRANGALVWTSTSVTRIMAEGDEAE</sequence>
<proteinExistence type="predicted"/>
<gene>
    <name evidence="1" type="ordered locus">AZC_1562</name>
</gene>
<dbReference type="AlphaFoldDB" id="A8HY07"/>
<dbReference type="KEGG" id="azc:AZC_1562"/>
<protein>
    <submittedName>
        <fullName evidence="1">Uncharacterized protein</fullName>
    </submittedName>
</protein>
<dbReference type="Proteomes" id="UP000000270">
    <property type="component" value="Chromosome"/>
</dbReference>
<name>A8HY07_AZOC5</name>
<accession>A8HY07</accession>
<dbReference type="HOGENOM" id="CLU_1567489_0_0_5"/>